<dbReference type="VEuPathDB" id="FungiDB:ASPWEDRAFT_37097"/>
<dbReference type="OrthoDB" id="5296720at2759"/>
<protein>
    <recommendedName>
        <fullName evidence="3">F-box domain-containing protein</fullName>
    </recommendedName>
</protein>
<accession>A0A1L9RWN4</accession>
<proteinExistence type="predicted"/>
<evidence type="ECO:0000313" key="2">
    <source>
        <dbReference type="Proteomes" id="UP000184383"/>
    </source>
</evidence>
<dbReference type="EMBL" id="KV878210">
    <property type="protein sequence ID" value="OJJ39336.1"/>
    <property type="molecule type" value="Genomic_DNA"/>
</dbReference>
<sequence length="373" mass="42707">MSLQQQSTLELLPNELLDHIISYLSSNHPSSGQLHQPPSFRIVKSHTRYLKNLSRVSSRLLELVRPQLFSHACFNVEDENKFLSFITQLDLARYVTSLVVKGSDYSPDSREEPFWWRRVLCHLDPLHITVIAPPLFIGAALGTEFMSGHSWAFEIPLQTLYLEQERRHNHMQSPQLESQSSILSTRTWKSMLFNEASSLRAYNHYEYFLFQVPSVFNKWGSLASIQTHPENLPQSLSLTSLTTFCYTAVFPFYNHVKLVLDTLSLMTSLQSFSVQLAPCQNDRVIEAEQRGSMDPSDPWMELATAYSLIAHSVRDLGQKGSLRKFQAYDYLFDPLRPELSSILGDVLNANEWAHDGSGTWTRKLRQGLGLHSE</sequence>
<dbReference type="STRING" id="1073089.A0A1L9RWN4"/>
<dbReference type="AlphaFoldDB" id="A0A1L9RWN4"/>
<keyword evidence="2" id="KW-1185">Reference proteome</keyword>
<evidence type="ECO:0000313" key="1">
    <source>
        <dbReference type="EMBL" id="OJJ39336.1"/>
    </source>
</evidence>
<dbReference type="Proteomes" id="UP000184383">
    <property type="component" value="Unassembled WGS sequence"/>
</dbReference>
<name>A0A1L9RWN4_ASPWE</name>
<dbReference type="GeneID" id="63750454"/>
<dbReference type="RefSeq" id="XP_040693012.1">
    <property type="nucleotide sequence ID" value="XM_040834606.1"/>
</dbReference>
<reference evidence="2" key="1">
    <citation type="journal article" date="2017" name="Genome Biol.">
        <title>Comparative genomics reveals high biological diversity and specific adaptations in the industrially and medically important fungal genus Aspergillus.</title>
        <authorList>
            <person name="de Vries R.P."/>
            <person name="Riley R."/>
            <person name="Wiebenga A."/>
            <person name="Aguilar-Osorio G."/>
            <person name="Amillis S."/>
            <person name="Uchima C.A."/>
            <person name="Anderluh G."/>
            <person name="Asadollahi M."/>
            <person name="Askin M."/>
            <person name="Barry K."/>
            <person name="Battaglia E."/>
            <person name="Bayram O."/>
            <person name="Benocci T."/>
            <person name="Braus-Stromeyer S.A."/>
            <person name="Caldana C."/>
            <person name="Canovas D."/>
            <person name="Cerqueira G.C."/>
            <person name="Chen F."/>
            <person name="Chen W."/>
            <person name="Choi C."/>
            <person name="Clum A."/>
            <person name="Dos Santos R.A."/>
            <person name="Damasio A.R."/>
            <person name="Diallinas G."/>
            <person name="Emri T."/>
            <person name="Fekete E."/>
            <person name="Flipphi M."/>
            <person name="Freyberg S."/>
            <person name="Gallo A."/>
            <person name="Gournas C."/>
            <person name="Habgood R."/>
            <person name="Hainaut M."/>
            <person name="Harispe M.L."/>
            <person name="Henrissat B."/>
            <person name="Hilden K.S."/>
            <person name="Hope R."/>
            <person name="Hossain A."/>
            <person name="Karabika E."/>
            <person name="Karaffa L."/>
            <person name="Karanyi Z."/>
            <person name="Krasevec N."/>
            <person name="Kuo A."/>
            <person name="Kusch H."/>
            <person name="LaButti K."/>
            <person name="Lagendijk E.L."/>
            <person name="Lapidus A."/>
            <person name="Levasseur A."/>
            <person name="Lindquist E."/>
            <person name="Lipzen A."/>
            <person name="Logrieco A.F."/>
            <person name="MacCabe A."/>
            <person name="Maekelae M.R."/>
            <person name="Malavazi I."/>
            <person name="Melin P."/>
            <person name="Meyer V."/>
            <person name="Mielnichuk N."/>
            <person name="Miskei M."/>
            <person name="Molnar A.P."/>
            <person name="Mule G."/>
            <person name="Ngan C.Y."/>
            <person name="Orejas M."/>
            <person name="Orosz E."/>
            <person name="Ouedraogo J.P."/>
            <person name="Overkamp K.M."/>
            <person name="Park H.-S."/>
            <person name="Perrone G."/>
            <person name="Piumi F."/>
            <person name="Punt P.J."/>
            <person name="Ram A.F."/>
            <person name="Ramon A."/>
            <person name="Rauscher S."/>
            <person name="Record E."/>
            <person name="Riano-Pachon D.M."/>
            <person name="Robert V."/>
            <person name="Roehrig J."/>
            <person name="Ruller R."/>
            <person name="Salamov A."/>
            <person name="Salih N.S."/>
            <person name="Samson R.A."/>
            <person name="Sandor E."/>
            <person name="Sanguinetti M."/>
            <person name="Schuetze T."/>
            <person name="Sepcic K."/>
            <person name="Shelest E."/>
            <person name="Sherlock G."/>
            <person name="Sophianopoulou V."/>
            <person name="Squina F.M."/>
            <person name="Sun H."/>
            <person name="Susca A."/>
            <person name="Todd R.B."/>
            <person name="Tsang A."/>
            <person name="Unkles S.E."/>
            <person name="van de Wiele N."/>
            <person name="van Rossen-Uffink D."/>
            <person name="Oliveira J.V."/>
            <person name="Vesth T.C."/>
            <person name="Visser J."/>
            <person name="Yu J.-H."/>
            <person name="Zhou M."/>
            <person name="Andersen M.R."/>
            <person name="Archer D.B."/>
            <person name="Baker S.E."/>
            <person name="Benoit I."/>
            <person name="Brakhage A.A."/>
            <person name="Braus G.H."/>
            <person name="Fischer R."/>
            <person name="Frisvad J.C."/>
            <person name="Goldman G.H."/>
            <person name="Houbraken J."/>
            <person name="Oakley B."/>
            <person name="Pocsi I."/>
            <person name="Scazzocchio C."/>
            <person name="Seiboth B."/>
            <person name="vanKuyk P.A."/>
            <person name="Wortman J."/>
            <person name="Dyer P.S."/>
            <person name="Grigoriev I.V."/>
        </authorList>
    </citation>
    <scope>NUCLEOTIDE SEQUENCE [LARGE SCALE GENOMIC DNA]</scope>
    <source>
        <strain evidence="2">DTO 134E9</strain>
    </source>
</reference>
<evidence type="ECO:0008006" key="3">
    <source>
        <dbReference type="Google" id="ProtNLM"/>
    </source>
</evidence>
<organism evidence="1 2">
    <name type="scientific">Aspergillus wentii DTO 134E9</name>
    <dbReference type="NCBI Taxonomy" id="1073089"/>
    <lineage>
        <taxon>Eukaryota</taxon>
        <taxon>Fungi</taxon>
        <taxon>Dikarya</taxon>
        <taxon>Ascomycota</taxon>
        <taxon>Pezizomycotina</taxon>
        <taxon>Eurotiomycetes</taxon>
        <taxon>Eurotiomycetidae</taxon>
        <taxon>Eurotiales</taxon>
        <taxon>Aspergillaceae</taxon>
        <taxon>Aspergillus</taxon>
        <taxon>Aspergillus subgen. Cremei</taxon>
    </lineage>
</organism>
<gene>
    <name evidence="1" type="ORF">ASPWEDRAFT_37097</name>
</gene>